<name>A0ABT7AUD1_9CYAN</name>
<proteinExistence type="predicted"/>
<sequence>MKSANSLPKYLLIDQYQIKVEHYYKTQVISSPVNLLRSGQDARTPRIL</sequence>
<dbReference type="RefSeq" id="WP_283754277.1">
    <property type="nucleotide sequence ID" value="NZ_JAQOSP010000091.1"/>
</dbReference>
<organism evidence="1 2">
    <name type="scientific">Roseofilum acuticapitatum BLCC-M154</name>
    <dbReference type="NCBI Taxonomy" id="3022444"/>
    <lineage>
        <taxon>Bacteria</taxon>
        <taxon>Bacillati</taxon>
        <taxon>Cyanobacteriota</taxon>
        <taxon>Cyanophyceae</taxon>
        <taxon>Desertifilales</taxon>
        <taxon>Desertifilaceae</taxon>
        <taxon>Roseofilum</taxon>
        <taxon>Roseofilum acuticapitatum</taxon>
    </lineage>
</organism>
<dbReference type="Proteomes" id="UP001235303">
    <property type="component" value="Unassembled WGS sequence"/>
</dbReference>
<dbReference type="EMBL" id="JAQOSP010000091">
    <property type="protein sequence ID" value="MDJ1170518.1"/>
    <property type="molecule type" value="Genomic_DNA"/>
</dbReference>
<protein>
    <submittedName>
        <fullName evidence="1">Uncharacterized protein</fullName>
    </submittedName>
</protein>
<accession>A0ABT7AUD1</accession>
<reference evidence="1 2" key="1">
    <citation type="submission" date="2023-01" db="EMBL/GenBank/DDBJ databases">
        <title>Novel diversity within Roseofilum (Cyanobacteria; Desertifilaceae) from marine benthic mats with descriptions of four novel species.</title>
        <authorList>
            <person name="Wang Y."/>
            <person name="Berthold D.E."/>
            <person name="Hu J."/>
            <person name="Lefler F.W."/>
            <person name="Laughinghouse H.D. IV."/>
        </authorList>
    </citation>
    <scope>NUCLEOTIDE SEQUENCE [LARGE SCALE GENOMIC DNA]</scope>
    <source>
        <strain evidence="1 2">BLCC-M154</strain>
    </source>
</reference>
<comment type="caution">
    <text evidence="1">The sequence shown here is derived from an EMBL/GenBank/DDBJ whole genome shotgun (WGS) entry which is preliminary data.</text>
</comment>
<keyword evidence="2" id="KW-1185">Reference proteome</keyword>
<evidence type="ECO:0000313" key="2">
    <source>
        <dbReference type="Proteomes" id="UP001235303"/>
    </source>
</evidence>
<gene>
    <name evidence="1" type="ORF">PMG71_13875</name>
</gene>
<evidence type="ECO:0000313" key="1">
    <source>
        <dbReference type="EMBL" id="MDJ1170518.1"/>
    </source>
</evidence>